<dbReference type="PATRIC" id="fig|1121307.3.peg.1135"/>
<keyword evidence="3" id="KW-1185">Reference proteome</keyword>
<dbReference type="AlphaFoldDB" id="A0A0J8D6P9"/>
<dbReference type="InterPro" id="IPR008964">
    <property type="entry name" value="Invasin/intimin_cell_adhesion"/>
</dbReference>
<evidence type="ECO:0000259" key="1">
    <source>
        <dbReference type="Pfam" id="PF02368"/>
    </source>
</evidence>
<organism evidence="2 3">
    <name type="scientific">Clostridium cylindrosporum DSM 605</name>
    <dbReference type="NCBI Taxonomy" id="1121307"/>
    <lineage>
        <taxon>Bacteria</taxon>
        <taxon>Bacillati</taxon>
        <taxon>Bacillota</taxon>
        <taxon>Clostridia</taxon>
        <taxon>Eubacteriales</taxon>
        <taxon>Clostridiaceae</taxon>
        <taxon>Clostridium</taxon>
    </lineage>
</organism>
<dbReference type="InterPro" id="IPR003343">
    <property type="entry name" value="Big_2"/>
</dbReference>
<accession>A0A0J8D6P9</accession>
<dbReference type="SUPFAM" id="SSF49373">
    <property type="entry name" value="Invasin/intimin cell-adhesion fragments"/>
    <property type="match status" value="1"/>
</dbReference>
<dbReference type="Gene3D" id="2.60.40.1080">
    <property type="match status" value="1"/>
</dbReference>
<protein>
    <recommendedName>
        <fullName evidence="1">BIG2 domain-containing protein</fullName>
    </recommendedName>
</protein>
<evidence type="ECO:0000313" key="2">
    <source>
        <dbReference type="EMBL" id="KMT21517.1"/>
    </source>
</evidence>
<dbReference type="EMBL" id="LFVU01000027">
    <property type="protein sequence ID" value="KMT21517.1"/>
    <property type="molecule type" value="Genomic_DNA"/>
</dbReference>
<comment type="caution">
    <text evidence="2">The sequence shown here is derived from an EMBL/GenBank/DDBJ whole genome shotgun (WGS) entry which is preliminary data.</text>
</comment>
<proteinExistence type="predicted"/>
<dbReference type="OrthoDB" id="2533640at2"/>
<gene>
    <name evidence="2" type="ORF">CLCY_2c02780</name>
</gene>
<dbReference type="STRING" id="1121307.CLCY_2c02780"/>
<feature type="domain" description="BIG2" evidence="1">
    <location>
        <begin position="207"/>
        <end position="271"/>
    </location>
</feature>
<reference evidence="2 3" key="1">
    <citation type="submission" date="2015-06" db="EMBL/GenBank/DDBJ databases">
        <title>Draft genome sequence of the purine-degrading Clostridium cylindrosporum HC-1 (DSM 605).</title>
        <authorList>
            <person name="Poehlein A."/>
            <person name="Schiel-Bengelsdorf B."/>
            <person name="Bengelsdorf F."/>
            <person name="Daniel R."/>
            <person name="Duerre P."/>
        </authorList>
    </citation>
    <scope>NUCLEOTIDE SEQUENCE [LARGE SCALE GENOMIC DNA]</scope>
    <source>
        <strain evidence="2 3">DSM 605</strain>
    </source>
</reference>
<dbReference type="Pfam" id="PF02368">
    <property type="entry name" value="Big_2"/>
    <property type="match status" value="1"/>
</dbReference>
<dbReference type="RefSeq" id="WP_048570947.1">
    <property type="nucleotide sequence ID" value="NZ_LFVU01000027.1"/>
</dbReference>
<evidence type="ECO:0000313" key="3">
    <source>
        <dbReference type="Proteomes" id="UP000036756"/>
    </source>
</evidence>
<dbReference type="Proteomes" id="UP000036756">
    <property type="component" value="Unassembled WGS sequence"/>
</dbReference>
<name>A0A0J8D6P9_CLOCY</name>
<sequence length="408" mass="45294">MTIKNLYDTMIKRSGRLCTINTTQFRGVFKEIKDNTNNKDDKHFITDYPLKQGDIFTYNNINYFILNKEDLSHGIYNLYTIRRCIDHIKFNFSTTDAITKVSTLDVRQESCLFEAKTIGLDTTSYFNTVANEMLIILKSNETTKKVKIDQKILKFRRAWKVEGIDETKEGLIILHCKASTSNTNDDWQTEVADRWLYESISVVYTYSLNVAPTSISIDNGVTQQITAGVTENGTVLTSPTITYASNNTAVATVDANGLVSGVGVGTANITVSFVGKDFKTYTQTIATTINEVVVTPPTEPPVEPEPPSTSMVLNFTSNSTAGVANLKKGSIVTYTPHKIVGGIEQTGVKWIFGIDFGNVAQSNIEFKEITYDYIKLRSLTDVGTFTLTATELDTTNVASIVITLKPIY</sequence>